<feature type="compositionally biased region" description="Basic and acidic residues" evidence="5">
    <location>
        <begin position="281"/>
        <end position="291"/>
    </location>
</feature>
<feature type="compositionally biased region" description="Polar residues" evidence="5">
    <location>
        <begin position="857"/>
        <end position="868"/>
    </location>
</feature>
<feature type="region of interest" description="Disordered" evidence="5">
    <location>
        <begin position="2131"/>
        <end position="2151"/>
    </location>
</feature>
<feature type="compositionally biased region" description="Acidic residues" evidence="5">
    <location>
        <begin position="872"/>
        <end position="881"/>
    </location>
</feature>
<feature type="compositionally biased region" description="Polar residues" evidence="5">
    <location>
        <begin position="1213"/>
        <end position="1227"/>
    </location>
</feature>
<protein>
    <submittedName>
        <fullName evidence="6">Uncharacterized protein</fullName>
    </submittedName>
</protein>
<feature type="region of interest" description="Disordered" evidence="5">
    <location>
        <begin position="1010"/>
        <end position="1054"/>
    </location>
</feature>
<feature type="region of interest" description="Disordered" evidence="5">
    <location>
        <begin position="648"/>
        <end position="669"/>
    </location>
</feature>
<keyword evidence="4" id="KW-0106">Calcium</keyword>
<evidence type="ECO:0000256" key="1">
    <source>
        <dbReference type="ARBA" id="ARBA00004613"/>
    </source>
</evidence>
<dbReference type="InterPro" id="IPR053180">
    <property type="entry name" value="Ca-binding_acidic-repeat"/>
</dbReference>
<organism evidence="6 7">
    <name type="scientific">Halogranum rubrum</name>
    <dbReference type="NCBI Taxonomy" id="553466"/>
    <lineage>
        <taxon>Archaea</taxon>
        <taxon>Methanobacteriati</taxon>
        <taxon>Methanobacteriota</taxon>
        <taxon>Stenosarchaea group</taxon>
        <taxon>Halobacteria</taxon>
        <taxon>Halobacteriales</taxon>
        <taxon>Haloferacaceae</taxon>
    </lineage>
</organism>
<proteinExistence type="predicted"/>
<evidence type="ECO:0000313" key="7">
    <source>
        <dbReference type="Proteomes" id="UP000199607"/>
    </source>
</evidence>
<feature type="region of interest" description="Disordered" evidence="5">
    <location>
        <begin position="826"/>
        <end position="914"/>
    </location>
</feature>
<feature type="region of interest" description="Disordered" evidence="5">
    <location>
        <begin position="277"/>
        <end position="315"/>
    </location>
</feature>
<evidence type="ECO:0000256" key="2">
    <source>
        <dbReference type="ARBA" id="ARBA00022525"/>
    </source>
</evidence>
<dbReference type="InterPro" id="IPR028974">
    <property type="entry name" value="TSP_type-3_rpt"/>
</dbReference>
<feature type="compositionally biased region" description="Low complexity" evidence="5">
    <location>
        <begin position="301"/>
        <end position="315"/>
    </location>
</feature>
<dbReference type="PANTHER" id="PTHR37467:SF1">
    <property type="entry name" value="EXPORTED CALCIUM-BINDING GLYCOPROTEIN"/>
    <property type="match status" value="1"/>
</dbReference>
<feature type="compositionally biased region" description="Low complexity" evidence="5">
    <location>
        <begin position="1252"/>
        <end position="1269"/>
    </location>
</feature>
<sequence>MKVQSVIAVIFSLLLITGTVTPVVAVGSADNQPSREYTDATVPTTASLDHRTTAYEHLTQASLPGKGKHRQLESQLSETFDSYVGPNRITTPVFKTDAKIAGQTQRKAPDVADNLATADEALAQTAFADAVSVHERLSSDSSVEYDTKAVDRHLEQADKALTKGSSKPVARIQRSRRAWTHAQQALDIMDEATAPHVTITTREDPQHEAGYVYQLNGTVTDVRTFELETVSVKFADGTSKTVELETQTSPFSVGTFNTSLTLEKRVNEITVSATDSNAHLGTRDGSDDGAKGKNGKKWASKKSTQSSPPTTGADTLLLDADLLPDYYEQSVTGTDPLAVDSDSSHTDANEAQNRVIDGLEDFDDDDVTTYVEYLHDIDPFDPDTDDDQLTDRFELDYANLDPAVSDTDGDGILDGADDNEPEGLTNVREQAFGTNPNDPDTDDDRLFDSYEVDTAKTVPTLADSNSKRTSTNESANGILDGAEDFDNDTLETALEQNISTDPFDVDTDADRLTDPFEYRFETIDPTTADTDGDGTPDTIEDPDGETLVNLDEQRNGTIPTDPDTDDDKLTDAYEIRTTGTVPVDADSDSSVTERSEANNGVNDGMEDFDGESLRTHVEQNLGTDPFDVDTDDDELTDAFEHRFDTIEPLLADTDGDGLPDGQEDPDNESLVNVREQQYGTLPLDADTDDDDLTDKYEVDTVLTNPVVPDSDSEVTEPNEASNDIIDGVEDFDNDGLPTALEFEAGTAPFDADSDDDGLLDGFEYEYDTLDPLNADTDGDGISDAQEDPDGETLVNIDEQAAATNPLEADTDGDTLTDAFEVRHSLTLPTDVDSSSSATNVTEADNGIRDDKEDLENDTLSNAREQTLGTDPLAEDTDEDGLTDAFEVQTTGTDPLNANSDSPLTETDDAANNVTDGLEDFDADAVENHYEEVFGTDPFDEDTDDDSITDGFEVRFTPLDPTATDGDGDGIPDAREDFDNDSLDTVAEEAAGTDPTANDTDFDTLSDAAELNIHGTNPIEPDTDGDGLRDDEELELGTNPTVGDTDGDGQLDGDETFTTTATNESVGVAVDIAGAGNIAETVTIRNNTEAILNTESVSETSVSKPLEFKTDEEFESADISIDYDASKVEDERDVAVYRWSPEQQTFVALPSTVDTDAETVTAETSHFSTYVALSTSAWESRFEGDLPENYSETGEFENGGWECTGTEEVCDSNSGGVTIGSGPSTSRVSSKKSGDGTVGIQCIPTPNLGCIPPDYGTDPTPTPTPVQTTRRPVDDDDDADDDHEPIERDTTTRSQYGRALTLPNAADIHLEADVSGQAKEEDAYAEFVIVSESGDVKELFRVDGVGEGRKQIDTRIDQFAGERVSFRLVAQNESSITLRSMYITYDSDGDGVSDNVEQNGIRTGRGETLYTNPYSSDTDGDGLPDGREVGERTNTVRSFDYEASRVAPGGYFLLDSDPTEFDTDNDGLSDYEETYERQPFIRTTSAEKSRQVLGASDAEEMASYFEEGTAATNPMLADGDYDGLTDREEIILSTNPDSVDTDGDGVADGKEAQHWETDPTLHDFRPPEVTIHQAKFGTGLGYSEYAILYGAEDPSGVTRVQFIKEGDIHEDLQFDGRPTNIGGRVYFKVGFLETSADAVTGTTVDITAEDVHNSKTRELAVERANFYGNLAGELDHSNIYTQTAAYQLAQISGFTSSWGSTAREAKQGAEGTVEAYQALREDPVGYLHGVVRIVEVLERYGILDTLVEAFVGPLQENQETNNPYDEAEQPTLYSTYKVGWYEGFVAGKVSQIVVTFGAGQAVKGTTTAKRVDDFVSSTKTYKIAKRIKSPYDTTKARATAKLLSGSKRIGSATVGGVKSVGSGVRVWRLSRRVDVDGTDLSETGQENLRWYLEVTGEDGVDKLNRMDKEDSTRFLNLGATCKVPGFSISSTGDGCELSDSERERLVQTVASSTDNPDSFATKVADLDPKTQREIYRELVEVDSETGDDLVWMVEKVSAKRLDELRAEDIDLSRHAEGLDIYRNSEKVVGKSEGDMAEIIAHETLLQRYREEGRLLPGRQNKGVTIFTDANNEYEFDHMVLNEDGSVRYLIETKSFDGGSEQAFGQTQSKLVQIQQSGGIDRIEPSGVTLRQEDLPDPFGDQDKIITAGPSSDYDEQIDFSEVQLKSLYETAQELK</sequence>
<feature type="compositionally biased region" description="Acidic residues" evidence="5">
    <location>
        <begin position="653"/>
        <end position="667"/>
    </location>
</feature>
<feature type="compositionally biased region" description="Acidic residues" evidence="5">
    <location>
        <begin position="1273"/>
        <end position="1283"/>
    </location>
</feature>
<feature type="compositionally biased region" description="Polar residues" evidence="5">
    <location>
        <begin position="887"/>
        <end position="914"/>
    </location>
</feature>
<name>A0A1I4JSD7_9EURY</name>
<feature type="region of interest" description="Disordered" evidence="5">
    <location>
        <begin position="401"/>
        <end position="423"/>
    </location>
</feature>
<feature type="compositionally biased region" description="Acidic residues" evidence="5">
    <location>
        <begin position="407"/>
        <end position="421"/>
    </location>
</feature>
<feature type="region of interest" description="Disordered" evidence="5">
    <location>
        <begin position="1213"/>
        <end position="1235"/>
    </location>
</feature>
<feature type="compositionally biased region" description="Acidic residues" evidence="5">
    <location>
        <begin position="1020"/>
        <end position="1034"/>
    </location>
</feature>
<dbReference type="GO" id="GO:0005509">
    <property type="term" value="F:calcium ion binding"/>
    <property type="evidence" value="ECO:0007669"/>
    <property type="project" value="InterPro"/>
</dbReference>
<reference evidence="7" key="1">
    <citation type="submission" date="2016-10" db="EMBL/GenBank/DDBJ databases">
        <authorList>
            <person name="Varghese N."/>
            <person name="Submissions S."/>
        </authorList>
    </citation>
    <scope>NUCLEOTIDE SEQUENCE [LARGE SCALE GENOMIC DNA]</scope>
    <source>
        <strain evidence="7">CGMCC 1.7738</strain>
    </source>
</reference>
<feature type="region of interest" description="Disordered" evidence="5">
    <location>
        <begin position="1252"/>
        <end position="1292"/>
    </location>
</feature>
<keyword evidence="2" id="KW-0964">Secreted</keyword>
<dbReference type="PANTHER" id="PTHR37467">
    <property type="entry name" value="EXPORTED CALCIUM-BINDING GLYCOPROTEIN-RELATED"/>
    <property type="match status" value="1"/>
</dbReference>
<dbReference type="EMBL" id="FOTC01000014">
    <property type="protein sequence ID" value="SFL69394.1"/>
    <property type="molecule type" value="Genomic_DNA"/>
</dbReference>
<keyword evidence="7" id="KW-1185">Reference proteome</keyword>
<evidence type="ECO:0000256" key="4">
    <source>
        <dbReference type="ARBA" id="ARBA00022837"/>
    </source>
</evidence>
<feature type="compositionally biased region" description="Polar residues" evidence="5">
    <location>
        <begin position="831"/>
        <end position="842"/>
    </location>
</feature>
<gene>
    <name evidence="6" type="ORF">SAMN04487950_4628</name>
</gene>
<evidence type="ECO:0000313" key="6">
    <source>
        <dbReference type="EMBL" id="SFL69394.1"/>
    </source>
</evidence>
<feature type="compositionally biased region" description="Acidic residues" evidence="5">
    <location>
        <begin position="530"/>
        <end position="544"/>
    </location>
</feature>
<feature type="compositionally biased region" description="Acidic residues" evidence="5">
    <location>
        <begin position="1044"/>
        <end position="1054"/>
    </location>
</feature>
<dbReference type="STRING" id="553466.SAMN04487950_4628"/>
<feature type="region of interest" description="Disordered" evidence="5">
    <location>
        <begin position="524"/>
        <end position="604"/>
    </location>
</feature>
<keyword evidence="3" id="KW-0732">Signal</keyword>
<dbReference type="Proteomes" id="UP000199607">
    <property type="component" value="Unassembled WGS sequence"/>
</dbReference>
<dbReference type="Gene3D" id="4.10.1080.10">
    <property type="entry name" value="TSP type-3 repeat"/>
    <property type="match status" value="1"/>
</dbReference>
<comment type="subcellular location">
    <subcellularLocation>
        <location evidence="1">Secreted</location>
    </subcellularLocation>
</comment>
<dbReference type="InterPro" id="IPR059100">
    <property type="entry name" value="TSP3_bac"/>
</dbReference>
<feature type="region of interest" description="Disordered" evidence="5">
    <location>
        <begin position="955"/>
        <end position="978"/>
    </location>
</feature>
<dbReference type="Pfam" id="PF18884">
    <property type="entry name" value="TSP3_bac"/>
    <property type="match status" value="8"/>
</dbReference>
<evidence type="ECO:0000256" key="3">
    <source>
        <dbReference type="ARBA" id="ARBA00022729"/>
    </source>
</evidence>
<feature type="region of interest" description="Disordered" evidence="5">
    <location>
        <begin position="1403"/>
        <end position="1425"/>
    </location>
</feature>
<evidence type="ECO:0000256" key="5">
    <source>
        <dbReference type="SAM" id="MobiDB-lite"/>
    </source>
</evidence>
<accession>A0A1I4JSD7</accession>